<evidence type="ECO:0000256" key="2">
    <source>
        <dbReference type="SAM" id="Phobius"/>
    </source>
</evidence>
<dbReference type="OrthoDB" id="6514387at2759"/>
<feature type="region of interest" description="Disordered" evidence="1">
    <location>
        <begin position="123"/>
        <end position="203"/>
    </location>
</feature>
<dbReference type="AlphaFoldDB" id="A0A7R9LSC2"/>
<accession>A0A7R9LSC2</accession>
<protein>
    <submittedName>
        <fullName evidence="3">Uncharacterized protein</fullName>
    </submittedName>
</protein>
<dbReference type="EMBL" id="OC917416">
    <property type="protein sequence ID" value="CAD7646994.1"/>
    <property type="molecule type" value="Genomic_DNA"/>
</dbReference>
<evidence type="ECO:0000256" key="1">
    <source>
        <dbReference type="SAM" id="MobiDB-lite"/>
    </source>
</evidence>
<sequence>MPENNKEIGKIGGGMFILILIILFFAAHGGSNEMMYLTLAFVFIIIALFSYGFWSSVSKGEGIWQYWGKQNLQHQQISNPNYHYGGSFRNYKSNPNKAVHICAPPKMGGARLNIYTIPLNPSLQRNSSLNSPHRPLGRTPSSAHRHNYHHNHNRSSFRRKPDTNEEEVKVEVYRQSDNKTTDNTESKDTSEIKEIQISIPSDK</sequence>
<dbReference type="Proteomes" id="UP000728032">
    <property type="component" value="Unassembled WGS sequence"/>
</dbReference>
<feature type="transmembrane region" description="Helical" evidence="2">
    <location>
        <begin position="12"/>
        <end position="28"/>
    </location>
</feature>
<dbReference type="EMBL" id="CAJPVJ010002591">
    <property type="protein sequence ID" value="CAG2166505.1"/>
    <property type="molecule type" value="Genomic_DNA"/>
</dbReference>
<feature type="compositionally biased region" description="Basic residues" evidence="1">
    <location>
        <begin position="143"/>
        <end position="158"/>
    </location>
</feature>
<feature type="transmembrane region" description="Helical" evidence="2">
    <location>
        <begin position="34"/>
        <end position="54"/>
    </location>
</feature>
<evidence type="ECO:0000313" key="4">
    <source>
        <dbReference type="Proteomes" id="UP000728032"/>
    </source>
</evidence>
<keyword evidence="2" id="KW-0812">Transmembrane</keyword>
<gene>
    <name evidence="3" type="ORF">ONB1V03_LOCUS6026</name>
</gene>
<reference evidence="3" key="1">
    <citation type="submission" date="2020-11" db="EMBL/GenBank/DDBJ databases">
        <authorList>
            <person name="Tran Van P."/>
        </authorList>
    </citation>
    <scope>NUCLEOTIDE SEQUENCE</scope>
</reference>
<keyword evidence="2" id="KW-1133">Transmembrane helix</keyword>
<proteinExistence type="predicted"/>
<name>A0A7R9LSC2_9ACAR</name>
<organism evidence="3">
    <name type="scientific">Oppiella nova</name>
    <dbReference type="NCBI Taxonomy" id="334625"/>
    <lineage>
        <taxon>Eukaryota</taxon>
        <taxon>Metazoa</taxon>
        <taxon>Ecdysozoa</taxon>
        <taxon>Arthropoda</taxon>
        <taxon>Chelicerata</taxon>
        <taxon>Arachnida</taxon>
        <taxon>Acari</taxon>
        <taxon>Acariformes</taxon>
        <taxon>Sarcoptiformes</taxon>
        <taxon>Oribatida</taxon>
        <taxon>Brachypylina</taxon>
        <taxon>Oppioidea</taxon>
        <taxon>Oppiidae</taxon>
        <taxon>Oppiella</taxon>
    </lineage>
</organism>
<keyword evidence="4" id="KW-1185">Reference proteome</keyword>
<feature type="compositionally biased region" description="Basic and acidic residues" evidence="1">
    <location>
        <begin position="159"/>
        <end position="194"/>
    </location>
</feature>
<evidence type="ECO:0000313" key="3">
    <source>
        <dbReference type="EMBL" id="CAD7646994.1"/>
    </source>
</evidence>
<keyword evidence="2" id="KW-0472">Membrane</keyword>